<proteinExistence type="inferred from homology"/>
<organism evidence="3 4">
    <name type="scientific">Flavobacterium yafengii</name>
    <dbReference type="NCBI Taxonomy" id="3041253"/>
    <lineage>
        <taxon>Bacteria</taxon>
        <taxon>Pseudomonadati</taxon>
        <taxon>Bacteroidota</taxon>
        <taxon>Flavobacteriia</taxon>
        <taxon>Flavobacteriales</taxon>
        <taxon>Flavobacteriaceae</taxon>
        <taxon>Flavobacterium</taxon>
    </lineage>
</organism>
<dbReference type="RefSeq" id="WP_282718260.1">
    <property type="nucleotide sequence ID" value="NZ_JASCRY010000008.1"/>
</dbReference>
<dbReference type="Pfam" id="PF11999">
    <property type="entry name" value="Ice_binding"/>
    <property type="match status" value="1"/>
</dbReference>
<evidence type="ECO:0000313" key="4">
    <source>
        <dbReference type="Proteomes" id="UP001228643"/>
    </source>
</evidence>
<keyword evidence="2" id="KW-0732">Signal</keyword>
<gene>
    <name evidence="3" type="ORF">QLS97_16645</name>
</gene>
<accession>A0AAW6TNY7</accession>
<dbReference type="EMBL" id="JASCRY010000008">
    <property type="protein sequence ID" value="MDI5951282.1"/>
    <property type="molecule type" value="Genomic_DNA"/>
</dbReference>
<dbReference type="Proteomes" id="UP001228643">
    <property type="component" value="Unassembled WGS sequence"/>
</dbReference>
<dbReference type="AlphaFoldDB" id="A0AAW6TNY7"/>
<sequence>MKKTPSFLLLTFLLIPIFVGAQVGIGTFDPAPSSLLELFSKSKGLLVPRMTSAERDLIIAPAVGLLIYNTSTSNFNYFDIDWKDYSGFAKNYNSNLTGDITTITTSNEVVNGMSITPQFAGKYKVTFNSYYSNAPISTGPFSSEKGEIDLQSIYDNLQSFPITNGTHGVVLGNGEALIPGVYALSGATSTVGTLYFDGQGNPDALFVIRIDGAFSAGVATKMVLLNGAKASNIFWVIEGAASIEASTILKGTVITHAGAITMGAGGNLEGRLFSIVGAISVNTVKTIIPSGISVIDLGVLSTFIYYSSAGAVTNGGSSVITGNIGTNVGAISGYGSPTVFKGSFLNAGGSITTLSPNNTNALGTFGIYQNGVLIPSSNKILTSNADSVNLSLQAIATILPNQAIDVRWNTDSEKIVMGNRTLILIKVQ</sequence>
<protein>
    <submittedName>
        <fullName evidence="3">Ice-binding family protein</fullName>
    </submittedName>
</protein>
<evidence type="ECO:0000256" key="2">
    <source>
        <dbReference type="ARBA" id="ARBA00022729"/>
    </source>
</evidence>
<evidence type="ECO:0000256" key="1">
    <source>
        <dbReference type="ARBA" id="ARBA00005445"/>
    </source>
</evidence>
<dbReference type="InterPro" id="IPR021884">
    <property type="entry name" value="Ice-bd_prot"/>
</dbReference>
<evidence type="ECO:0000313" key="3">
    <source>
        <dbReference type="EMBL" id="MDI5951282.1"/>
    </source>
</evidence>
<keyword evidence="4" id="KW-1185">Reference proteome</keyword>
<reference evidence="3 4" key="1">
    <citation type="submission" date="2023-04" db="EMBL/GenBank/DDBJ databases">
        <title>Two novel species of Flavobacterium.</title>
        <authorList>
            <person name="Liu Q."/>
            <person name="Xin Y.-H."/>
        </authorList>
    </citation>
    <scope>NUCLEOTIDE SEQUENCE [LARGE SCALE GENOMIC DNA]</scope>
    <source>
        <strain evidence="3 4">LB2P87</strain>
    </source>
</reference>
<comment type="caution">
    <text evidence="3">The sequence shown here is derived from an EMBL/GenBank/DDBJ whole genome shotgun (WGS) entry which is preliminary data.</text>
</comment>
<comment type="similarity">
    <text evidence="1">Belongs to the ice-binding protein family.</text>
</comment>
<name>A0AAW6TNY7_9FLAO</name>